<evidence type="ECO:0000259" key="3">
    <source>
        <dbReference type="PROSITE" id="PS50977"/>
    </source>
</evidence>
<organism evidence="4 5">
    <name type="scientific">Companilactobacillus mindensis DSM 14500</name>
    <dbReference type="NCBI Taxonomy" id="1423770"/>
    <lineage>
        <taxon>Bacteria</taxon>
        <taxon>Bacillati</taxon>
        <taxon>Bacillota</taxon>
        <taxon>Bacilli</taxon>
        <taxon>Lactobacillales</taxon>
        <taxon>Lactobacillaceae</taxon>
        <taxon>Companilactobacillus</taxon>
    </lineage>
</organism>
<dbReference type="GO" id="GO:0003677">
    <property type="term" value="F:DNA binding"/>
    <property type="evidence" value="ECO:0007669"/>
    <property type="project" value="UniProtKB-UniRule"/>
</dbReference>
<dbReference type="EMBL" id="AZEZ01000102">
    <property type="protein sequence ID" value="KRL42703.1"/>
    <property type="molecule type" value="Genomic_DNA"/>
</dbReference>
<dbReference type="InterPro" id="IPR009057">
    <property type="entry name" value="Homeodomain-like_sf"/>
</dbReference>
<evidence type="ECO:0000313" key="4">
    <source>
        <dbReference type="EMBL" id="KRL42703.1"/>
    </source>
</evidence>
<feature type="DNA-binding region" description="H-T-H motif" evidence="2">
    <location>
        <begin position="25"/>
        <end position="44"/>
    </location>
</feature>
<dbReference type="Gene3D" id="1.10.357.10">
    <property type="entry name" value="Tetracycline Repressor, domain 2"/>
    <property type="match status" value="1"/>
</dbReference>
<dbReference type="OrthoDB" id="2316539at2"/>
<evidence type="ECO:0000256" key="1">
    <source>
        <dbReference type="ARBA" id="ARBA00023125"/>
    </source>
</evidence>
<name>A0A0R1QD90_9LACO</name>
<comment type="caution">
    <text evidence="4">The sequence shown here is derived from an EMBL/GenBank/DDBJ whole genome shotgun (WGS) entry which is preliminary data.</text>
</comment>
<evidence type="ECO:0000313" key="5">
    <source>
        <dbReference type="Proteomes" id="UP000050872"/>
    </source>
</evidence>
<keyword evidence="1 2" id="KW-0238">DNA-binding</keyword>
<gene>
    <name evidence="4" type="ORF">FD29_GL001573</name>
</gene>
<dbReference type="Pfam" id="PF14278">
    <property type="entry name" value="TetR_C_8"/>
    <property type="match status" value="1"/>
</dbReference>
<dbReference type="PATRIC" id="fig|1423770.3.peg.1610"/>
<keyword evidence="5" id="KW-1185">Reference proteome</keyword>
<dbReference type="Proteomes" id="UP000050872">
    <property type="component" value="Unassembled WGS sequence"/>
</dbReference>
<dbReference type="InterPro" id="IPR039532">
    <property type="entry name" value="TetR_C_Firmicutes"/>
</dbReference>
<accession>A0A0R1QD90</accession>
<dbReference type="InterPro" id="IPR001647">
    <property type="entry name" value="HTH_TetR"/>
</dbReference>
<dbReference type="STRING" id="1423770.FD29_GL001573"/>
<sequence length="167" mass="20071">MNLTKQQVLQAIYKEFSSRKVERFTLSDLSRISDVSRNSIYYNFECLDYVYKAAYEQMILTETIENSKTIEDFFTNLITCMAENKNFCLSLYHCTSMIVDDKQLLTALNKILMHYGERDYSNKEYLIMSFIYILKAWLDKGLRGDEQKIIMNLKAYMRLIRKMRWYE</sequence>
<proteinExistence type="predicted"/>
<protein>
    <recommendedName>
        <fullName evidence="3">HTH tetR-type domain-containing protein</fullName>
    </recommendedName>
</protein>
<dbReference type="RefSeq" id="WP_057888847.1">
    <property type="nucleotide sequence ID" value="NZ_AZEZ01000102.1"/>
</dbReference>
<dbReference type="AlphaFoldDB" id="A0A0R1QD90"/>
<dbReference type="SUPFAM" id="SSF46689">
    <property type="entry name" value="Homeodomain-like"/>
    <property type="match status" value="1"/>
</dbReference>
<feature type="domain" description="HTH tetR-type" evidence="3">
    <location>
        <begin position="2"/>
        <end position="62"/>
    </location>
</feature>
<evidence type="ECO:0000256" key="2">
    <source>
        <dbReference type="PROSITE-ProRule" id="PRU00335"/>
    </source>
</evidence>
<reference evidence="4 5" key="1">
    <citation type="journal article" date="2015" name="Genome Announc.">
        <title>Expanding the biotechnology potential of lactobacilli through comparative genomics of 213 strains and associated genera.</title>
        <authorList>
            <person name="Sun Z."/>
            <person name="Harris H.M."/>
            <person name="McCann A."/>
            <person name="Guo C."/>
            <person name="Argimon S."/>
            <person name="Zhang W."/>
            <person name="Yang X."/>
            <person name="Jeffery I.B."/>
            <person name="Cooney J.C."/>
            <person name="Kagawa T.F."/>
            <person name="Liu W."/>
            <person name="Song Y."/>
            <person name="Salvetti E."/>
            <person name="Wrobel A."/>
            <person name="Rasinkangas P."/>
            <person name="Parkhill J."/>
            <person name="Rea M.C."/>
            <person name="O'Sullivan O."/>
            <person name="Ritari J."/>
            <person name="Douillard F.P."/>
            <person name="Paul Ross R."/>
            <person name="Yang R."/>
            <person name="Briner A.E."/>
            <person name="Felis G.E."/>
            <person name="de Vos W.M."/>
            <person name="Barrangou R."/>
            <person name="Klaenhammer T.R."/>
            <person name="Caufield P.W."/>
            <person name="Cui Y."/>
            <person name="Zhang H."/>
            <person name="O'Toole P.W."/>
        </authorList>
    </citation>
    <scope>NUCLEOTIDE SEQUENCE [LARGE SCALE GENOMIC DNA]</scope>
    <source>
        <strain evidence="4 5">DSM 14500</strain>
    </source>
</reference>
<dbReference type="PROSITE" id="PS50977">
    <property type="entry name" value="HTH_TETR_2"/>
    <property type="match status" value="1"/>
</dbReference>